<accession>A0A4Q9Q8Z2</accession>
<evidence type="ECO:0000313" key="2">
    <source>
        <dbReference type="EMBL" id="TBU64043.1"/>
    </source>
</evidence>
<dbReference type="PROSITE" id="PS51257">
    <property type="entry name" value="PROKAR_LIPOPROTEIN"/>
    <property type="match status" value="1"/>
</dbReference>
<proteinExistence type="predicted"/>
<protein>
    <submittedName>
        <fullName evidence="2">Uncharacterized protein</fullName>
    </submittedName>
</protein>
<feature type="region of interest" description="Disordered" evidence="1">
    <location>
        <begin position="63"/>
        <end position="86"/>
    </location>
</feature>
<feature type="compositionally biased region" description="Basic and acidic residues" evidence="1">
    <location>
        <begin position="76"/>
        <end position="86"/>
    </location>
</feature>
<dbReference type="EMBL" id="ML145087">
    <property type="protein sequence ID" value="TBU64043.1"/>
    <property type="molecule type" value="Genomic_DNA"/>
</dbReference>
<dbReference type="Proteomes" id="UP000292082">
    <property type="component" value="Unassembled WGS sequence"/>
</dbReference>
<evidence type="ECO:0000256" key="1">
    <source>
        <dbReference type="SAM" id="MobiDB-lite"/>
    </source>
</evidence>
<dbReference type="AlphaFoldDB" id="A0A4Q9Q8Z2"/>
<keyword evidence="3" id="KW-1185">Reference proteome</keyword>
<reference evidence="2 3" key="1">
    <citation type="submission" date="2019-01" db="EMBL/GenBank/DDBJ databases">
        <title>Draft genome sequences of three monokaryotic isolates of the white-rot basidiomycete fungus Dichomitus squalens.</title>
        <authorList>
            <consortium name="DOE Joint Genome Institute"/>
            <person name="Lopez S.C."/>
            <person name="Andreopoulos B."/>
            <person name="Pangilinan J."/>
            <person name="Lipzen A."/>
            <person name="Riley R."/>
            <person name="Ahrendt S."/>
            <person name="Ng V."/>
            <person name="Barry K."/>
            <person name="Daum C."/>
            <person name="Grigoriev I.V."/>
            <person name="Hilden K.S."/>
            <person name="Makela M.R."/>
            <person name="de Vries R.P."/>
        </authorList>
    </citation>
    <scope>NUCLEOTIDE SEQUENCE [LARGE SCALE GENOMIC DNA]</scope>
    <source>
        <strain evidence="2 3">CBS 464.89</strain>
    </source>
</reference>
<organism evidence="2 3">
    <name type="scientific">Dichomitus squalens</name>
    <dbReference type="NCBI Taxonomy" id="114155"/>
    <lineage>
        <taxon>Eukaryota</taxon>
        <taxon>Fungi</taxon>
        <taxon>Dikarya</taxon>
        <taxon>Basidiomycota</taxon>
        <taxon>Agaricomycotina</taxon>
        <taxon>Agaricomycetes</taxon>
        <taxon>Polyporales</taxon>
        <taxon>Polyporaceae</taxon>
        <taxon>Dichomitus</taxon>
    </lineage>
</organism>
<sequence length="86" mass="9744">MPRGLGCFMLCVCGSRPTDHQSQFVVVASCNFRFTFIPRAYAQDHSLLFQTIKEKQAMIRRCTGTNTTKTPPLHSRSMDTPKRPVP</sequence>
<gene>
    <name evidence="2" type="ORF">BD310DRAFT_915243</name>
</gene>
<evidence type="ECO:0000313" key="3">
    <source>
        <dbReference type="Proteomes" id="UP000292082"/>
    </source>
</evidence>
<name>A0A4Q9Q8Z2_9APHY</name>